<protein>
    <submittedName>
        <fullName evidence="1">Bile acid beta-glucosidase</fullName>
    </submittedName>
</protein>
<dbReference type="RefSeq" id="WP_058480194.1">
    <property type="nucleotide sequence ID" value="NZ_CAAAIQ010000023.1"/>
</dbReference>
<accession>A0A0W1ADL7</accession>
<sequence>MYFKDSNFEERYNEFWNSGAVYADKQISQFMEKGFGLLQQGEYFSLLTKYAETASTLVTNLNRQTWSIPFDDQDYVSEYIAATLQTMQEDFLRYRSKLAANYGEKSLCVDLIDNSLSNLSQLANHDKVEPNLFM</sequence>
<comment type="caution">
    <text evidence="1">The sequence shown here is derived from an EMBL/GenBank/DDBJ whole genome shotgun (WGS) entry which is preliminary data.</text>
</comment>
<organism evidence="1 2">
    <name type="scientific">Legionella waltersii</name>
    <dbReference type="NCBI Taxonomy" id="66969"/>
    <lineage>
        <taxon>Bacteria</taxon>
        <taxon>Pseudomonadati</taxon>
        <taxon>Pseudomonadota</taxon>
        <taxon>Gammaproteobacteria</taxon>
        <taxon>Legionellales</taxon>
        <taxon>Legionellaceae</taxon>
        <taxon>Legionella</taxon>
    </lineage>
</organism>
<dbReference type="AlphaFoldDB" id="A0A0W1ADL7"/>
<reference evidence="1 2" key="1">
    <citation type="submission" date="2015-11" db="EMBL/GenBank/DDBJ databases">
        <title>Genomic analysis of 38 Legionella species identifies large and diverse effector repertoires.</title>
        <authorList>
            <person name="Burstein D."/>
            <person name="Amaro F."/>
            <person name="Zusman T."/>
            <person name="Lifshitz Z."/>
            <person name="Cohen O."/>
            <person name="Gilbert J.A."/>
            <person name="Pupko T."/>
            <person name="Shuman H.A."/>
            <person name="Segal G."/>
        </authorList>
    </citation>
    <scope>NUCLEOTIDE SEQUENCE [LARGE SCALE GENOMIC DNA]</scope>
    <source>
        <strain evidence="1 2">ATCC 51914</strain>
    </source>
</reference>
<evidence type="ECO:0000313" key="1">
    <source>
        <dbReference type="EMBL" id="KTD79433.1"/>
    </source>
</evidence>
<dbReference type="EMBL" id="LNZB01000036">
    <property type="protein sequence ID" value="KTD79433.1"/>
    <property type="molecule type" value="Genomic_DNA"/>
</dbReference>
<keyword evidence="2" id="KW-1185">Reference proteome</keyword>
<name>A0A0W1ADL7_9GAMM</name>
<proteinExistence type="predicted"/>
<dbReference type="OrthoDB" id="5646854at2"/>
<dbReference type="PATRIC" id="fig|66969.6.peg.1643"/>
<evidence type="ECO:0000313" key="2">
    <source>
        <dbReference type="Proteomes" id="UP000054729"/>
    </source>
</evidence>
<dbReference type="Proteomes" id="UP000054729">
    <property type="component" value="Unassembled WGS sequence"/>
</dbReference>
<gene>
    <name evidence="1" type="ORF">Lwal_1505</name>
</gene>